<reference evidence="2 3" key="1">
    <citation type="journal article" date="2018" name="Sci. Rep.">
        <title>Genomic signatures of local adaptation to the degree of environmental predictability in rotifers.</title>
        <authorList>
            <person name="Franch-Gras L."/>
            <person name="Hahn C."/>
            <person name="Garcia-Roger E.M."/>
            <person name="Carmona M.J."/>
            <person name="Serra M."/>
            <person name="Gomez A."/>
        </authorList>
    </citation>
    <scope>NUCLEOTIDE SEQUENCE [LARGE SCALE GENOMIC DNA]</scope>
    <source>
        <strain evidence="2">HYR1</strain>
    </source>
</reference>
<keyword evidence="1" id="KW-0812">Transmembrane</keyword>
<comment type="caution">
    <text evidence="2">The sequence shown here is derived from an EMBL/GenBank/DDBJ whole genome shotgun (WGS) entry which is preliminary data.</text>
</comment>
<dbReference type="Proteomes" id="UP000276133">
    <property type="component" value="Unassembled WGS sequence"/>
</dbReference>
<evidence type="ECO:0000256" key="1">
    <source>
        <dbReference type="SAM" id="Phobius"/>
    </source>
</evidence>
<dbReference type="EMBL" id="REGN01007002">
    <property type="protein sequence ID" value="RNA07553.1"/>
    <property type="molecule type" value="Genomic_DNA"/>
</dbReference>
<keyword evidence="1" id="KW-1133">Transmembrane helix</keyword>
<dbReference type="AlphaFoldDB" id="A0A3M7Q872"/>
<keyword evidence="3" id="KW-1185">Reference proteome</keyword>
<accession>A0A3M7Q872</accession>
<feature type="transmembrane region" description="Helical" evidence="1">
    <location>
        <begin position="98"/>
        <end position="119"/>
    </location>
</feature>
<feature type="transmembrane region" description="Helical" evidence="1">
    <location>
        <begin position="58"/>
        <end position="78"/>
    </location>
</feature>
<evidence type="ECO:0000313" key="2">
    <source>
        <dbReference type="EMBL" id="RNA07553.1"/>
    </source>
</evidence>
<organism evidence="2 3">
    <name type="scientific">Brachionus plicatilis</name>
    <name type="common">Marine rotifer</name>
    <name type="synonym">Brachionus muelleri</name>
    <dbReference type="NCBI Taxonomy" id="10195"/>
    <lineage>
        <taxon>Eukaryota</taxon>
        <taxon>Metazoa</taxon>
        <taxon>Spiralia</taxon>
        <taxon>Gnathifera</taxon>
        <taxon>Rotifera</taxon>
        <taxon>Eurotatoria</taxon>
        <taxon>Monogononta</taxon>
        <taxon>Pseudotrocha</taxon>
        <taxon>Ploima</taxon>
        <taxon>Brachionidae</taxon>
        <taxon>Brachionus</taxon>
    </lineage>
</organism>
<protein>
    <submittedName>
        <fullName evidence="2">Uncharacterized protein</fullName>
    </submittedName>
</protein>
<gene>
    <name evidence="2" type="ORF">BpHYR1_048728</name>
</gene>
<sequence>MEISVCVIRILRKFEYQNNKEQRKFKINSVNAEWRNIQSSINYKRVNYEIEKKSNLSFFLFFNLSLIAFLANFLVGVQKLNRLADRPNDRKKPSVSPINMNFLPFQLVVLWLPKTFLYLDKDRIVYVKKNTVEIRLYH</sequence>
<evidence type="ECO:0000313" key="3">
    <source>
        <dbReference type="Proteomes" id="UP000276133"/>
    </source>
</evidence>
<keyword evidence="1" id="KW-0472">Membrane</keyword>
<proteinExistence type="predicted"/>
<name>A0A3M7Q872_BRAPC</name>